<evidence type="ECO:0000313" key="3">
    <source>
        <dbReference type="Proteomes" id="UP000187209"/>
    </source>
</evidence>
<evidence type="ECO:0000256" key="1">
    <source>
        <dbReference type="SAM" id="Phobius"/>
    </source>
</evidence>
<proteinExistence type="predicted"/>
<keyword evidence="1" id="KW-0472">Membrane</keyword>
<keyword evidence="1" id="KW-1133">Transmembrane helix</keyword>
<feature type="transmembrane region" description="Helical" evidence="1">
    <location>
        <begin position="32"/>
        <end position="53"/>
    </location>
</feature>
<gene>
    <name evidence="2" type="ORF">SteCoe_2715</name>
</gene>
<keyword evidence="3" id="KW-1185">Reference proteome</keyword>
<comment type="caution">
    <text evidence="2">The sequence shown here is derived from an EMBL/GenBank/DDBJ whole genome shotgun (WGS) entry which is preliminary data.</text>
</comment>
<dbReference type="AlphaFoldDB" id="A0A1R2CYZ8"/>
<accession>A0A1R2CYZ8</accession>
<protein>
    <submittedName>
        <fullName evidence="2">Uncharacterized protein</fullName>
    </submittedName>
</protein>
<dbReference type="Proteomes" id="UP000187209">
    <property type="component" value="Unassembled WGS sequence"/>
</dbReference>
<name>A0A1R2CYZ8_9CILI</name>
<sequence>MEESKKGEETLAEITMTNADVKKRKSTMAFPWVEFIIIAFVQVLGFTLLYLSVHSIYIQKDRIKSIMLLVISLIVLSVSFLYMIKHVLLFFFPNFSKFKILEEIPEIK</sequence>
<evidence type="ECO:0000313" key="2">
    <source>
        <dbReference type="EMBL" id="OMJ94227.1"/>
    </source>
</evidence>
<reference evidence="2 3" key="1">
    <citation type="submission" date="2016-11" db="EMBL/GenBank/DDBJ databases">
        <title>The macronuclear genome of Stentor coeruleus: a giant cell with tiny introns.</title>
        <authorList>
            <person name="Slabodnick M."/>
            <person name="Ruby J.G."/>
            <person name="Reiff S.B."/>
            <person name="Swart E.C."/>
            <person name="Gosai S."/>
            <person name="Prabakaran S."/>
            <person name="Witkowska E."/>
            <person name="Larue G.E."/>
            <person name="Fisher S."/>
            <person name="Freeman R.M."/>
            <person name="Gunawardena J."/>
            <person name="Chu W."/>
            <person name="Stover N.A."/>
            <person name="Gregory B.D."/>
            <person name="Nowacki M."/>
            <person name="Derisi J."/>
            <person name="Roy S.W."/>
            <person name="Marshall W.F."/>
            <person name="Sood P."/>
        </authorList>
    </citation>
    <scope>NUCLEOTIDE SEQUENCE [LARGE SCALE GENOMIC DNA]</scope>
    <source>
        <strain evidence="2">WM001</strain>
    </source>
</reference>
<keyword evidence="1" id="KW-0812">Transmembrane</keyword>
<organism evidence="2 3">
    <name type="scientific">Stentor coeruleus</name>
    <dbReference type="NCBI Taxonomy" id="5963"/>
    <lineage>
        <taxon>Eukaryota</taxon>
        <taxon>Sar</taxon>
        <taxon>Alveolata</taxon>
        <taxon>Ciliophora</taxon>
        <taxon>Postciliodesmatophora</taxon>
        <taxon>Heterotrichea</taxon>
        <taxon>Heterotrichida</taxon>
        <taxon>Stentoridae</taxon>
        <taxon>Stentor</taxon>
    </lineage>
</organism>
<feature type="transmembrane region" description="Helical" evidence="1">
    <location>
        <begin position="65"/>
        <end position="84"/>
    </location>
</feature>
<dbReference type="EMBL" id="MPUH01000030">
    <property type="protein sequence ID" value="OMJ94227.1"/>
    <property type="molecule type" value="Genomic_DNA"/>
</dbReference>